<keyword evidence="3" id="KW-1185">Reference proteome</keyword>
<name>A0ABX0UFV5_9BACT</name>
<dbReference type="Proteomes" id="UP001179181">
    <property type="component" value="Unassembled WGS sequence"/>
</dbReference>
<dbReference type="EMBL" id="JAASQJ010000001">
    <property type="protein sequence ID" value="NIJ51866.1"/>
    <property type="molecule type" value="Genomic_DNA"/>
</dbReference>
<sequence length="152" mass="16863">MKNQFARFLAVIIVLFTLPTSVALPQHLQTQFFSNPLLLNGHAVSYQQLSSLSRGIITLVNGNPGSKTAKKVPFLIYLMRAGKIVDAGSHTHAVSEFELSKILGYARVDDQIVIDPTDKNDRIGKRTITVGRMQLIPQFNWLIGFVKNQPGC</sequence>
<organism evidence="2 3">
    <name type="scientific">Dyadobacter arcticus</name>
    <dbReference type="NCBI Taxonomy" id="1078754"/>
    <lineage>
        <taxon>Bacteria</taxon>
        <taxon>Pseudomonadati</taxon>
        <taxon>Bacteroidota</taxon>
        <taxon>Cytophagia</taxon>
        <taxon>Cytophagales</taxon>
        <taxon>Spirosomataceae</taxon>
        <taxon>Dyadobacter</taxon>
    </lineage>
</organism>
<comment type="caution">
    <text evidence="2">The sequence shown here is derived from an EMBL/GenBank/DDBJ whole genome shotgun (WGS) entry which is preliminary data.</text>
</comment>
<evidence type="ECO:0000313" key="3">
    <source>
        <dbReference type="Proteomes" id="UP001179181"/>
    </source>
</evidence>
<gene>
    <name evidence="2" type="ORF">FHS68_001022</name>
</gene>
<evidence type="ECO:0000256" key="1">
    <source>
        <dbReference type="SAM" id="SignalP"/>
    </source>
</evidence>
<evidence type="ECO:0000313" key="2">
    <source>
        <dbReference type="EMBL" id="NIJ51866.1"/>
    </source>
</evidence>
<feature type="chain" id="PRO_5046717877" evidence="1">
    <location>
        <begin position="24"/>
        <end position="152"/>
    </location>
</feature>
<dbReference type="RefSeq" id="WP_167267793.1">
    <property type="nucleotide sequence ID" value="NZ_JAASQJ010000001.1"/>
</dbReference>
<protein>
    <submittedName>
        <fullName evidence="2">Uncharacterized protein</fullName>
    </submittedName>
</protein>
<accession>A0ABX0UFV5</accession>
<proteinExistence type="predicted"/>
<reference evidence="2 3" key="1">
    <citation type="submission" date="2020-03" db="EMBL/GenBank/DDBJ databases">
        <title>Genomic Encyclopedia of Type Strains, Phase IV (KMG-IV): sequencing the most valuable type-strain genomes for metagenomic binning, comparative biology and taxonomic classification.</title>
        <authorList>
            <person name="Goeker M."/>
        </authorList>
    </citation>
    <scope>NUCLEOTIDE SEQUENCE [LARGE SCALE GENOMIC DNA]</scope>
    <source>
        <strain evidence="2 3">DSM 102865</strain>
    </source>
</reference>
<keyword evidence="1" id="KW-0732">Signal</keyword>
<feature type="signal peptide" evidence="1">
    <location>
        <begin position="1"/>
        <end position="23"/>
    </location>
</feature>